<dbReference type="EC" id="2.4.-.-" evidence="1"/>
<protein>
    <submittedName>
        <fullName evidence="1">Glycosyltransferase</fullName>
        <ecNumber evidence="1">2.4.-.-</ecNumber>
    </submittedName>
</protein>
<keyword evidence="1" id="KW-0328">Glycosyltransferase</keyword>
<evidence type="ECO:0000313" key="1">
    <source>
        <dbReference type="EMBL" id="MDQ8208217.1"/>
    </source>
</evidence>
<organism evidence="1 2">
    <name type="scientific">Thalassobacterium maritimum</name>
    <dbReference type="NCBI Taxonomy" id="3041265"/>
    <lineage>
        <taxon>Bacteria</taxon>
        <taxon>Pseudomonadati</taxon>
        <taxon>Verrucomicrobiota</taxon>
        <taxon>Opitutia</taxon>
        <taxon>Puniceicoccales</taxon>
        <taxon>Coraliomargaritaceae</taxon>
        <taxon>Thalassobacterium</taxon>
    </lineage>
</organism>
<reference evidence="1 2" key="1">
    <citation type="submission" date="2023-04" db="EMBL/GenBank/DDBJ databases">
        <title>A novel bacteria isolated from coastal sediment.</title>
        <authorList>
            <person name="Liu X.-J."/>
            <person name="Du Z.-J."/>
        </authorList>
    </citation>
    <scope>NUCLEOTIDE SEQUENCE [LARGE SCALE GENOMIC DNA]</scope>
    <source>
        <strain evidence="1 2">SDUM461003</strain>
    </source>
</reference>
<dbReference type="Proteomes" id="UP001225316">
    <property type="component" value="Unassembled WGS sequence"/>
</dbReference>
<gene>
    <name evidence="1" type="ORF">QEH52_11905</name>
</gene>
<dbReference type="GO" id="GO:0016757">
    <property type="term" value="F:glycosyltransferase activity"/>
    <property type="evidence" value="ECO:0007669"/>
    <property type="project" value="UniProtKB-KW"/>
</dbReference>
<dbReference type="RefSeq" id="WP_308950712.1">
    <property type="nucleotide sequence ID" value="NZ_JARXHW010000026.1"/>
</dbReference>
<sequence length="394" mass="44620">MRIGIVVSNFRYPPSEGIEVQLIDLVNYFRAEGHEVDIIALESRGAETCKKKIFSLGDGVLFKTRFSYKIQAMISIIHLLTGGVSVSFFPRDREIRARVRKWLNNKDSIYIQGVALAWIPSLIRSNHIVWGPVDAYSLRSIRIAKYLKFTGIYKRLLSSIEKRACLFLESRAIRSSKYTYVCGFEDARFLSLMHRSNSIRSIPLLGMADVINSSEIKRYTNRRVVLWADFRINYLFRSGLKCLDVLSESCQKIGLELIILGQGSADLCREFGENRAPVHFLEWVEDLDSYLSESVAIVLPDEVGTGIKNRAIYAMGSGCVVLGKSAAFQSIPAISRSHCIQLNSWSKLEDELNYILDSFSESARIRSNAALLIEDYNSSSKIIKSWEQLLSPTN</sequence>
<dbReference type="SUPFAM" id="SSF53756">
    <property type="entry name" value="UDP-Glycosyltransferase/glycogen phosphorylase"/>
    <property type="match status" value="1"/>
</dbReference>
<keyword evidence="1" id="KW-0808">Transferase</keyword>
<name>A0ABU1AX94_9BACT</name>
<dbReference type="EMBL" id="JARXHW010000026">
    <property type="protein sequence ID" value="MDQ8208217.1"/>
    <property type="molecule type" value="Genomic_DNA"/>
</dbReference>
<comment type="caution">
    <text evidence="1">The sequence shown here is derived from an EMBL/GenBank/DDBJ whole genome shotgun (WGS) entry which is preliminary data.</text>
</comment>
<keyword evidence="2" id="KW-1185">Reference proteome</keyword>
<dbReference type="Gene3D" id="3.40.50.2000">
    <property type="entry name" value="Glycogen Phosphorylase B"/>
    <property type="match status" value="2"/>
</dbReference>
<proteinExistence type="predicted"/>
<evidence type="ECO:0000313" key="2">
    <source>
        <dbReference type="Proteomes" id="UP001225316"/>
    </source>
</evidence>
<accession>A0ABU1AX94</accession>